<feature type="region of interest" description="Disordered" evidence="5">
    <location>
        <begin position="1"/>
        <end position="32"/>
    </location>
</feature>
<dbReference type="PANTHER" id="PTHR12606">
    <property type="entry name" value="SENTRIN/SUMO-SPECIFIC PROTEASE"/>
    <property type="match status" value="1"/>
</dbReference>
<evidence type="ECO:0000256" key="5">
    <source>
        <dbReference type="SAM" id="MobiDB-lite"/>
    </source>
</evidence>
<evidence type="ECO:0000313" key="8">
    <source>
        <dbReference type="Proteomes" id="UP000489600"/>
    </source>
</evidence>
<proteinExistence type="inferred from homology"/>
<dbReference type="GO" id="GO:0016929">
    <property type="term" value="F:deSUMOylase activity"/>
    <property type="evidence" value="ECO:0007669"/>
    <property type="project" value="TreeGrafter"/>
</dbReference>
<dbReference type="Gene3D" id="3.40.395.10">
    <property type="entry name" value="Adenoviral Proteinase, Chain A"/>
    <property type="match status" value="1"/>
</dbReference>
<gene>
    <name evidence="7" type="ORF">ANE_LOCUS11135</name>
</gene>
<dbReference type="EMBL" id="CABITT030000004">
    <property type="protein sequence ID" value="VVB00691.1"/>
    <property type="molecule type" value="Genomic_DNA"/>
</dbReference>
<comment type="caution">
    <text evidence="7">The sequence shown here is derived from an EMBL/GenBank/DDBJ whole genome shotgun (WGS) entry which is preliminary data.</text>
</comment>
<evidence type="ECO:0000313" key="7">
    <source>
        <dbReference type="EMBL" id="VVB00691.1"/>
    </source>
</evidence>
<comment type="similarity">
    <text evidence="1">Belongs to the peptidase C48 family.</text>
</comment>
<dbReference type="GO" id="GO:0005634">
    <property type="term" value="C:nucleus"/>
    <property type="evidence" value="ECO:0007669"/>
    <property type="project" value="TreeGrafter"/>
</dbReference>
<dbReference type="Proteomes" id="UP000489600">
    <property type="component" value="Unassembled WGS sequence"/>
</dbReference>
<dbReference type="AlphaFoldDB" id="A0A565BGD2"/>
<dbReference type="PANTHER" id="PTHR12606:SF136">
    <property type="entry name" value="ULP1 PROTEASE FAMILY PROTEIN"/>
    <property type="match status" value="1"/>
</dbReference>
<evidence type="ECO:0000256" key="2">
    <source>
        <dbReference type="ARBA" id="ARBA00022670"/>
    </source>
</evidence>
<organism evidence="7 8">
    <name type="scientific">Arabis nemorensis</name>
    <dbReference type="NCBI Taxonomy" id="586526"/>
    <lineage>
        <taxon>Eukaryota</taxon>
        <taxon>Viridiplantae</taxon>
        <taxon>Streptophyta</taxon>
        <taxon>Embryophyta</taxon>
        <taxon>Tracheophyta</taxon>
        <taxon>Spermatophyta</taxon>
        <taxon>Magnoliopsida</taxon>
        <taxon>eudicotyledons</taxon>
        <taxon>Gunneridae</taxon>
        <taxon>Pentapetalae</taxon>
        <taxon>rosids</taxon>
        <taxon>malvids</taxon>
        <taxon>Brassicales</taxon>
        <taxon>Brassicaceae</taxon>
        <taxon>Arabideae</taxon>
        <taxon>Arabis</taxon>
    </lineage>
</organism>
<accession>A0A565BGD2</accession>
<evidence type="ECO:0000256" key="1">
    <source>
        <dbReference type="ARBA" id="ARBA00005234"/>
    </source>
</evidence>
<sequence>MSIPLIEILKKKRREHKESRSGDERVEKKKVEETGEVVSLLKSLLGKVDKLGKKYEDMDKKYEGMDSRMALLENKKGKATELDAQSKVGDQGDGSKNEDRVHRSLLVQMSWTVEQQVTSHAEFPVNRVVRNLKVGAKDLRNVETPVEKKAIVEFINMTTENNEAQKSRKPAVEKKEASVEFVDMTKDVTATRKDKILQLTKNDDFGVLKYRKITLAKTQVDPFIGSSGTILIMYGEIPSPAIYGPFATVEKCKLDRLLEYVKTDLENPFDSSLAGVEFDLELMTPKEMWPVDEYGWLKTSRLPREKEEVGISSGYFILYNGRIPEFAATNKKWVEDVDILYIPHNIRKAHWVAVVVDLVKKNVKVYDSICSVYSDNYIKEMCKPYAKMILMLLKQVAPPNQRRGMSEQAWNVYMIKTISQNHQSGDCGVYTLKYIECLALGHSFDGLCYSNMFTIRLKLAAEIMEELPEDEVVQLSDPNPRATTDDKDHVCMYDHGKLGGLSKVWYTYMKFLVV</sequence>
<evidence type="ECO:0000256" key="3">
    <source>
        <dbReference type="ARBA" id="ARBA00022801"/>
    </source>
</evidence>
<keyword evidence="3" id="KW-0378">Hydrolase</keyword>
<dbReference type="Pfam" id="PF02902">
    <property type="entry name" value="Peptidase_C48"/>
    <property type="match status" value="1"/>
</dbReference>
<dbReference type="InterPro" id="IPR038765">
    <property type="entry name" value="Papain-like_cys_pep_sf"/>
</dbReference>
<dbReference type="InterPro" id="IPR003653">
    <property type="entry name" value="Peptidase_C48_C"/>
</dbReference>
<evidence type="ECO:0000256" key="4">
    <source>
        <dbReference type="ARBA" id="ARBA00022807"/>
    </source>
</evidence>
<feature type="region of interest" description="Disordered" evidence="5">
    <location>
        <begin position="76"/>
        <end position="98"/>
    </location>
</feature>
<dbReference type="OrthoDB" id="1024009at2759"/>
<reference evidence="7" key="1">
    <citation type="submission" date="2019-07" db="EMBL/GenBank/DDBJ databases">
        <authorList>
            <person name="Dittberner H."/>
        </authorList>
    </citation>
    <scope>NUCLEOTIDE SEQUENCE [LARGE SCALE GENOMIC DNA]</scope>
</reference>
<dbReference type="PROSITE" id="PS50600">
    <property type="entry name" value="ULP_PROTEASE"/>
    <property type="match status" value="1"/>
</dbReference>
<feature type="domain" description="Ubiquitin-like protease family profile" evidence="6">
    <location>
        <begin position="273"/>
        <end position="438"/>
    </location>
</feature>
<keyword evidence="8" id="KW-1185">Reference proteome</keyword>
<evidence type="ECO:0000259" key="6">
    <source>
        <dbReference type="PROSITE" id="PS50600"/>
    </source>
</evidence>
<keyword evidence="4" id="KW-0788">Thiol protease</keyword>
<dbReference type="GO" id="GO:0016926">
    <property type="term" value="P:protein desumoylation"/>
    <property type="evidence" value="ECO:0007669"/>
    <property type="project" value="TreeGrafter"/>
</dbReference>
<dbReference type="SUPFAM" id="SSF54001">
    <property type="entry name" value="Cysteine proteinases"/>
    <property type="match status" value="1"/>
</dbReference>
<protein>
    <recommendedName>
        <fullName evidence="6">Ubiquitin-like protease family profile domain-containing protein</fullName>
    </recommendedName>
</protein>
<dbReference type="GO" id="GO:0006508">
    <property type="term" value="P:proteolysis"/>
    <property type="evidence" value="ECO:0007669"/>
    <property type="project" value="UniProtKB-KW"/>
</dbReference>
<feature type="compositionally biased region" description="Basic and acidic residues" evidence="5">
    <location>
        <begin position="16"/>
        <end position="32"/>
    </location>
</feature>
<name>A0A565BGD2_9BRAS</name>
<keyword evidence="2" id="KW-0645">Protease</keyword>